<name>A0AA97FDB4_9EURY</name>
<dbReference type="AlphaFoldDB" id="A0AA97FDB4"/>
<dbReference type="RefSeq" id="WP_317135857.1">
    <property type="nucleotide sequence ID" value="NZ_CP043875.1"/>
</dbReference>
<protein>
    <submittedName>
        <fullName evidence="1">Uncharacterized protein</fullName>
    </submittedName>
</protein>
<dbReference type="GeneID" id="85229875"/>
<evidence type="ECO:0000313" key="1">
    <source>
        <dbReference type="EMBL" id="WOF16442.1"/>
    </source>
</evidence>
<reference evidence="1 2" key="1">
    <citation type="submission" date="2019-09" db="EMBL/GenBank/DDBJ databases">
        <title>The complete genome of Methanoplanus sp. FWC-SCC4.</title>
        <authorList>
            <person name="Chen S.-C."/>
            <person name="Zhou Y.-Z."/>
            <person name="Lai M.-C."/>
        </authorList>
    </citation>
    <scope>NUCLEOTIDE SEQUENCE [LARGE SCALE GENOMIC DNA]</scope>
    <source>
        <strain evidence="1 2">FWC-SCC4</strain>
    </source>
</reference>
<evidence type="ECO:0000313" key="2">
    <source>
        <dbReference type="Proteomes" id="UP001301797"/>
    </source>
</evidence>
<proteinExistence type="predicted"/>
<dbReference type="Proteomes" id="UP001301797">
    <property type="component" value="Chromosome"/>
</dbReference>
<accession>A0AA97FDB4</accession>
<sequence>MIILFLSVAFIPGTACADVLRDEAFKGVSADYTHWLIISFGNVPVYDQNGVVTYRGILGNSDNESRHKWYRTVEGIVDNTNSDIYPYFYPEGPVISYGYNLLGTIVVGIYEKADVDNETINDIHGIISAEAEKSGVVNVPVIFVSDIIPVLYADESKSNTDRIFNKISAGDFCEFLKSRIFIIRDLNCAHLPKNS</sequence>
<organism evidence="1 2">
    <name type="scientific">Methanochimaera problematica</name>
    <dbReference type="NCBI Taxonomy" id="2609417"/>
    <lineage>
        <taxon>Archaea</taxon>
        <taxon>Methanobacteriati</taxon>
        <taxon>Methanobacteriota</taxon>
        <taxon>Stenosarchaea group</taxon>
        <taxon>Methanomicrobia</taxon>
        <taxon>Methanomicrobiales</taxon>
        <taxon>Methanomicrobiaceae</taxon>
        <taxon>Methanochimaera</taxon>
    </lineage>
</organism>
<dbReference type="KEGG" id="mefw:F1737_06865"/>
<gene>
    <name evidence="1" type="ORF">F1737_06865</name>
</gene>
<dbReference type="EMBL" id="CP043875">
    <property type="protein sequence ID" value="WOF16442.1"/>
    <property type="molecule type" value="Genomic_DNA"/>
</dbReference>
<keyword evidence="2" id="KW-1185">Reference proteome</keyword>